<gene>
    <name evidence="3" type="ORF">ACFO5Q_04560</name>
</gene>
<dbReference type="EMBL" id="JBHSCR010000003">
    <property type="protein sequence ID" value="MFC4347108.1"/>
    <property type="molecule type" value="Genomic_DNA"/>
</dbReference>
<evidence type="ECO:0000313" key="3">
    <source>
        <dbReference type="EMBL" id="MFC4347108.1"/>
    </source>
</evidence>
<dbReference type="InterPro" id="IPR006115">
    <property type="entry name" value="6PGDH_NADP-bd"/>
</dbReference>
<evidence type="ECO:0000259" key="2">
    <source>
        <dbReference type="Pfam" id="PF09130"/>
    </source>
</evidence>
<keyword evidence="4" id="KW-1185">Reference proteome</keyword>
<dbReference type="SUPFAM" id="SSF51735">
    <property type="entry name" value="NAD(P)-binding Rossmann-fold domains"/>
    <property type="match status" value="1"/>
</dbReference>
<dbReference type="SUPFAM" id="SSF48179">
    <property type="entry name" value="6-phosphogluconate dehydrogenase C-terminal domain-like"/>
    <property type="match status" value="1"/>
</dbReference>
<dbReference type="Pfam" id="PF09130">
    <property type="entry name" value="DUF1932"/>
    <property type="match status" value="1"/>
</dbReference>
<feature type="domain" description="6-phosphogluconate dehydrogenase NADP-binding" evidence="1">
    <location>
        <begin position="3"/>
        <end position="124"/>
    </location>
</feature>
<proteinExistence type="predicted"/>
<dbReference type="InterPro" id="IPR013328">
    <property type="entry name" value="6PGD_dom2"/>
</dbReference>
<name>A0ABV8U7D4_9PROT</name>
<reference evidence="4" key="1">
    <citation type="journal article" date="2019" name="Int. J. Syst. Evol. Microbiol.">
        <title>The Global Catalogue of Microorganisms (GCM) 10K type strain sequencing project: providing services to taxonomists for standard genome sequencing and annotation.</title>
        <authorList>
            <consortium name="The Broad Institute Genomics Platform"/>
            <consortium name="The Broad Institute Genome Sequencing Center for Infectious Disease"/>
            <person name="Wu L."/>
            <person name="Ma J."/>
        </authorList>
    </citation>
    <scope>NUCLEOTIDE SEQUENCE [LARGE SCALE GENOMIC DNA]</scope>
    <source>
        <strain evidence="4">CGMCC 1.15304</strain>
    </source>
</reference>
<dbReference type="Proteomes" id="UP001595776">
    <property type="component" value="Unassembled WGS sequence"/>
</dbReference>
<sequence length="292" mass="30738">MTRIALIGFGEVGQTLAEDLVGLGHKALTTYDIQFPDAASKPSKAMPDHPAVTGCRSAADAVADADLVISAVTAERTGEAAASCVGYMKQGAWFMDVNSASPKTKVEAAMAVNDAGGRYVETSIMSPIGPKRIKAPMLVSGDHALAFTDVAHSLGFTGITFFSATYGQASAAKMCRSVIVKGVEALVTEALASAHHYGVEDTVIKSLGDLFPGLDWPQLSSYMMSRALIHGKRRAEEMREVAKTVADAGMEPLLSDAIAKRQDWSAALQVDPSDMALAELLETISSKKEGVS</sequence>
<accession>A0ABV8U7D4</accession>
<dbReference type="Pfam" id="PF03446">
    <property type="entry name" value="NAD_binding_2"/>
    <property type="match status" value="1"/>
</dbReference>
<dbReference type="InterPro" id="IPR008927">
    <property type="entry name" value="6-PGluconate_DH-like_C_sf"/>
</dbReference>
<dbReference type="Gene3D" id="3.40.50.720">
    <property type="entry name" value="NAD(P)-binding Rossmann-like Domain"/>
    <property type="match status" value="1"/>
</dbReference>
<evidence type="ECO:0000313" key="4">
    <source>
        <dbReference type="Proteomes" id="UP001595776"/>
    </source>
</evidence>
<feature type="domain" description="Phosphogluconate dehydrogenase NAD-binding putative C-terminal" evidence="2">
    <location>
        <begin position="194"/>
        <end position="263"/>
    </location>
</feature>
<organism evidence="3 4">
    <name type="scientific">Kordiimonas lipolytica</name>
    <dbReference type="NCBI Taxonomy" id="1662421"/>
    <lineage>
        <taxon>Bacteria</taxon>
        <taxon>Pseudomonadati</taxon>
        <taxon>Pseudomonadota</taxon>
        <taxon>Alphaproteobacteria</taxon>
        <taxon>Kordiimonadales</taxon>
        <taxon>Kordiimonadaceae</taxon>
        <taxon>Kordiimonas</taxon>
    </lineage>
</organism>
<evidence type="ECO:0000259" key="1">
    <source>
        <dbReference type="Pfam" id="PF03446"/>
    </source>
</evidence>
<dbReference type="InterPro" id="IPR036291">
    <property type="entry name" value="NAD(P)-bd_dom_sf"/>
</dbReference>
<dbReference type="Gene3D" id="1.10.1040.10">
    <property type="entry name" value="N-(1-d-carboxylethyl)-l-norvaline Dehydrogenase, domain 2"/>
    <property type="match status" value="1"/>
</dbReference>
<comment type="caution">
    <text evidence="3">The sequence shown here is derived from an EMBL/GenBank/DDBJ whole genome shotgun (WGS) entry which is preliminary data.</text>
</comment>
<protein>
    <submittedName>
        <fullName evidence="3">DUF1932 domain-containing protein</fullName>
    </submittedName>
</protein>
<dbReference type="InterPro" id="IPR015814">
    <property type="entry name" value="Pgluconate_DH_NAD-bd_C"/>
</dbReference>
<dbReference type="RefSeq" id="WP_068151265.1">
    <property type="nucleotide sequence ID" value="NZ_JBHSCR010000003.1"/>
</dbReference>